<dbReference type="InterPro" id="IPR000675">
    <property type="entry name" value="Cutinase/axe"/>
</dbReference>
<dbReference type="Gene3D" id="3.40.50.1820">
    <property type="entry name" value="alpha/beta hydrolase"/>
    <property type="match status" value="1"/>
</dbReference>
<dbReference type="EMBL" id="VSWC01000066">
    <property type="protein sequence ID" value="KAA1098046.1"/>
    <property type="molecule type" value="Genomic_DNA"/>
</dbReference>
<comment type="caution">
    <text evidence="5">The sequence shown here is derived from an EMBL/GenBank/DDBJ whole genome shotgun (WGS) entry which is preliminary data.</text>
</comment>
<dbReference type="EMBL" id="VDEP01000270">
    <property type="protein sequence ID" value="KAA1116989.1"/>
    <property type="molecule type" value="Genomic_DNA"/>
</dbReference>
<gene>
    <name evidence="4" type="ORF">PGT21_027320</name>
    <name evidence="5" type="ORF">PGTUg99_033270</name>
</gene>
<accession>A0A5B0QUY3</accession>
<evidence type="ECO:0000313" key="6">
    <source>
        <dbReference type="Proteomes" id="UP000324748"/>
    </source>
</evidence>
<evidence type="ECO:0000313" key="5">
    <source>
        <dbReference type="EMBL" id="KAA1116989.1"/>
    </source>
</evidence>
<evidence type="ECO:0000256" key="2">
    <source>
        <dbReference type="ARBA" id="ARBA00023157"/>
    </source>
</evidence>
<evidence type="ECO:0000313" key="4">
    <source>
        <dbReference type="EMBL" id="KAA1098046.1"/>
    </source>
</evidence>
<evidence type="ECO:0000256" key="3">
    <source>
        <dbReference type="SAM" id="SignalP"/>
    </source>
</evidence>
<dbReference type="PANTHER" id="PTHR33630:SF9">
    <property type="entry name" value="CUTINASE 4"/>
    <property type="match status" value="1"/>
</dbReference>
<dbReference type="AlphaFoldDB" id="A0A5B0QUY3"/>
<proteinExistence type="predicted"/>
<organism evidence="5 7">
    <name type="scientific">Puccinia graminis f. sp. tritici</name>
    <dbReference type="NCBI Taxonomy" id="56615"/>
    <lineage>
        <taxon>Eukaryota</taxon>
        <taxon>Fungi</taxon>
        <taxon>Dikarya</taxon>
        <taxon>Basidiomycota</taxon>
        <taxon>Pucciniomycotina</taxon>
        <taxon>Pucciniomycetes</taxon>
        <taxon>Pucciniales</taxon>
        <taxon>Pucciniaceae</taxon>
        <taxon>Puccinia</taxon>
    </lineage>
</organism>
<evidence type="ECO:0008006" key="8">
    <source>
        <dbReference type="Google" id="ProtNLM"/>
    </source>
</evidence>
<feature type="chain" id="PRO_5036138008" description="Cutinase" evidence="3">
    <location>
        <begin position="20"/>
        <end position="244"/>
    </location>
</feature>
<dbReference type="InterPro" id="IPR029058">
    <property type="entry name" value="AB_hydrolase_fold"/>
</dbReference>
<evidence type="ECO:0000313" key="7">
    <source>
        <dbReference type="Proteomes" id="UP000325313"/>
    </source>
</evidence>
<dbReference type="SMART" id="SM01110">
    <property type="entry name" value="Cutinase"/>
    <property type="match status" value="1"/>
</dbReference>
<dbReference type="GO" id="GO:0052689">
    <property type="term" value="F:carboxylic ester hydrolase activity"/>
    <property type="evidence" value="ECO:0007669"/>
    <property type="project" value="UniProtKB-ARBA"/>
</dbReference>
<name>A0A5B0QUY3_PUCGR</name>
<feature type="signal peptide" evidence="3">
    <location>
        <begin position="1"/>
        <end position="19"/>
    </location>
</feature>
<keyword evidence="1" id="KW-0378">Hydrolase</keyword>
<protein>
    <recommendedName>
        <fullName evidence="8">Cutinase</fullName>
    </recommendedName>
</protein>
<dbReference type="OrthoDB" id="2586582at2759"/>
<reference evidence="6 7" key="1">
    <citation type="submission" date="2019-05" db="EMBL/GenBank/DDBJ databases">
        <title>Emergence of the Ug99 lineage of the wheat stem rust pathogen through somatic hybridization.</title>
        <authorList>
            <person name="Li F."/>
            <person name="Upadhyaya N.M."/>
            <person name="Sperschneider J."/>
            <person name="Matny O."/>
            <person name="Nguyen-Phuc H."/>
            <person name="Mago R."/>
            <person name="Raley C."/>
            <person name="Miller M.E."/>
            <person name="Silverstein K.A.T."/>
            <person name="Henningsen E."/>
            <person name="Hirsch C.D."/>
            <person name="Visser B."/>
            <person name="Pretorius Z.A."/>
            <person name="Steffenson B.J."/>
            <person name="Schwessinger B."/>
            <person name="Dodds P.N."/>
            <person name="Figueroa M."/>
        </authorList>
    </citation>
    <scope>NUCLEOTIDE SEQUENCE [LARGE SCALE GENOMIC DNA]</scope>
    <source>
        <strain evidence="4">21-0</strain>
        <strain evidence="5 7">Ug99</strain>
    </source>
</reference>
<sequence>MLFPASLTAVIVLFNFINSQIIVEASHTQNALPEVAVSVKLDPIDICGDYQIVAARGTYEPQSGSPTYADLIKIVETTIPRGSNVEIQYPSNMEYVITPVHGATAGVTYLSDQMVKCPKQKYVFVGYSKGAMVISQLMEQLPISADKVVAVVLFGNPNHKPDAPQNRCSGTGGFGIAAMFAESIPSQYISLTYDCCIKWDFVCQTIGTVANHMAYRGSQEEKNAAAFVISQLRLKLGHSFRIGA</sequence>
<evidence type="ECO:0000256" key="1">
    <source>
        <dbReference type="ARBA" id="ARBA00022801"/>
    </source>
</evidence>
<dbReference type="Proteomes" id="UP000325313">
    <property type="component" value="Unassembled WGS sequence"/>
</dbReference>
<dbReference type="PANTHER" id="PTHR33630">
    <property type="entry name" value="CUTINASE RV1984C-RELATED-RELATED"/>
    <property type="match status" value="1"/>
</dbReference>
<keyword evidence="2" id="KW-1015">Disulfide bond</keyword>
<dbReference type="SUPFAM" id="SSF53474">
    <property type="entry name" value="alpha/beta-Hydrolases"/>
    <property type="match status" value="1"/>
</dbReference>
<dbReference type="Pfam" id="PF01083">
    <property type="entry name" value="Cutinase"/>
    <property type="match status" value="1"/>
</dbReference>
<keyword evidence="6" id="KW-1185">Reference proteome</keyword>
<dbReference type="Proteomes" id="UP000324748">
    <property type="component" value="Unassembled WGS sequence"/>
</dbReference>
<keyword evidence="3" id="KW-0732">Signal</keyword>